<dbReference type="InterPro" id="IPR045076">
    <property type="entry name" value="MutS"/>
</dbReference>
<protein>
    <submittedName>
        <fullName evidence="6">Muts protein homolog 5</fullName>
    </submittedName>
</protein>
<proteinExistence type="inferred from homology"/>
<dbReference type="PROSITE" id="PS00486">
    <property type="entry name" value="DNA_MISMATCH_REPAIR_2"/>
    <property type="match status" value="1"/>
</dbReference>
<dbReference type="GO" id="GO:0006298">
    <property type="term" value="P:mismatch repair"/>
    <property type="evidence" value="ECO:0007669"/>
    <property type="project" value="InterPro"/>
</dbReference>
<dbReference type="SUPFAM" id="SSF52540">
    <property type="entry name" value="P-loop containing nucleoside triphosphate hydrolases"/>
    <property type="match status" value="1"/>
</dbReference>
<dbReference type="GO" id="GO:0005634">
    <property type="term" value="C:nucleus"/>
    <property type="evidence" value="ECO:0007669"/>
    <property type="project" value="TreeGrafter"/>
</dbReference>
<reference evidence="7" key="1">
    <citation type="submission" date="2014-09" db="EMBL/GenBank/DDBJ databases">
        <authorList>
            <person name="Sharma Rahul"/>
            <person name="Thines Marco"/>
        </authorList>
    </citation>
    <scope>NUCLEOTIDE SEQUENCE [LARGE SCALE GENOMIC DNA]</scope>
</reference>
<dbReference type="Proteomes" id="UP000054928">
    <property type="component" value="Unassembled WGS sequence"/>
</dbReference>
<name>A0A0P1B652_PLAHL</name>
<dbReference type="InterPro" id="IPR027417">
    <property type="entry name" value="P-loop_NTPase"/>
</dbReference>
<dbReference type="SMART" id="SM00533">
    <property type="entry name" value="MUTSd"/>
    <property type="match status" value="1"/>
</dbReference>
<dbReference type="GO" id="GO:0140664">
    <property type="term" value="F:ATP-dependent DNA damage sensor activity"/>
    <property type="evidence" value="ECO:0007669"/>
    <property type="project" value="InterPro"/>
</dbReference>
<dbReference type="Gene3D" id="1.10.1420.10">
    <property type="match status" value="1"/>
</dbReference>
<evidence type="ECO:0000259" key="5">
    <source>
        <dbReference type="PROSITE" id="PS00486"/>
    </source>
</evidence>
<sequence length="810" mass="90693">MSGPHTQGQVELNDEELVFMSILYDRGELGVAIFDALSASLKNLQPQIADMEELEEIIERLHTQFRVNHVLVSSRNASTNGMLRIVKKLDDTHQTKTGISIRKHSDFNYLKACQTIEHVQIGAASDDFNKPHIRSMRREASTFLGSFFDFESTQLIRATGALLIYLLTEKIGNQLDDVESLYLSTVEHIALDGFMFIDKSTFQSLQIFNHEAHPSLIKGAGRAKEGFSLFGLLNRTVTKSGAFMLHRWMLTPLVTRGRIEERQSSVAFFTDVENDEIRQLLLGKLKRFRDVAGIFQRIKRRCASVGDWCRFATSIGSFLEARSLIGSLRGDTASSLPSVFSKVSGEQGASHINNLLVNVIDFEESQQETTVVIRSGVSEALDAARERYEDLDNVLTEVAFQVKEANPILSSITVQYIPQVGYVICCDSPTTLPEFVFQFQEDDTTFYYKDACCRDLDESIGDIFELLEELTMAILEYECSVHEITWMMSYLDCLISLSSCAKSFNFTRPNICEGHTLKATQVRHPLQELLVEHFIPNDIFLDSNDSLKIVTGHNGSGKSVYLKMVGLLQYMAQIGSFVPAEKVTKIFTRIQSVESATVSHSSFTIDCNQMAWMLNHGDDRSLFLIDEFGKGTAELDGIALLSSTINYLAKKRFANGRPRVVLTTHFLEIFRYNLLEPKLIVDSQAKEEQCEGLLDTARIICTVMASTDALNTSPATSSADPLYELRHGISSHSNALGCASKCGIPQEVIKRAQEVMDYTKRKVPIPPRQMFAGPSPEEQLIAFFSSIDDWQAAGDDVISKFLTMARVGTQ</sequence>
<organism evidence="6 7">
    <name type="scientific">Plasmopara halstedii</name>
    <name type="common">Downy mildew of sunflower</name>
    <dbReference type="NCBI Taxonomy" id="4781"/>
    <lineage>
        <taxon>Eukaryota</taxon>
        <taxon>Sar</taxon>
        <taxon>Stramenopiles</taxon>
        <taxon>Oomycota</taxon>
        <taxon>Peronosporomycetes</taxon>
        <taxon>Peronosporales</taxon>
        <taxon>Peronosporaceae</taxon>
        <taxon>Plasmopara</taxon>
    </lineage>
</organism>
<dbReference type="InterPro" id="IPR036187">
    <property type="entry name" value="DNA_mismatch_repair_MutS_sf"/>
</dbReference>
<dbReference type="PANTHER" id="PTHR11361:SF20">
    <property type="entry name" value="MUTS PROTEIN HOMOLOG 5"/>
    <property type="match status" value="1"/>
</dbReference>
<dbReference type="GO" id="GO:0051026">
    <property type="term" value="P:chiasma assembly"/>
    <property type="evidence" value="ECO:0007669"/>
    <property type="project" value="TreeGrafter"/>
</dbReference>
<evidence type="ECO:0000313" key="6">
    <source>
        <dbReference type="EMBL" id="CEG49333.1"/>
    </source>
</evidence>
<evidence type="ECO:0000256" key="2">
    <source>
        <dbReference type="ARBA" id="ARBA00022741"/>
    </source>
</evidence>
<dbReference type="SMART" id="SM00534">
    <property type="entry name" value="MUTSac"/>
    <property type="match status" value="1"/>
</dbReference>
<dbReference type="Pfam" id="PF05192">
    <property type="entry name" value="MutS_III"/>
    <property type="match status" value="1"/>
</dbReference>
<feature type="domain" description="DNA mismatch repair proteins mutS family" evidence="5">
    <location>
        <begin position="621"/>
        <end position="637"/>
    </location>
</feature>
<dbReference type="PANTHER" id="PTHR11361">
    <property type="entry name" value="DNA MISMATCH REPAIR PROTEIN MUTS FAMILY MEMBER"/>
    <property type="match status" value="1"/>
</dbReference>
<dbReference type="Pfam" id="PF00488">
    <property type="entry name" value="MutS_V"/>
    <property type="match status" value="1"/>
</dbReference>
<dbReference type="OrthoDB" id="29596at2759"/>
<keyword evidence="3" id="KW-0067">ATP-binding</keyword>
<evidence type="ECO:0000313" key="7">
    <source>
        <dbReference type="Proteomes" id="UP000054928"/>
    </source>
</evidence>
<keyword evidence="2" id="KW-0547">Nucleotide-binding</keyword>
<dbReference type="PIRSF" id="PIRSF037677">
    <property type="entry name" value="DNA_mis_repair_Msh6"/>
    <property type="match status" value="1"/>
</dbReference>
<dbReference type="InterPro" id="IPR007696">
    <property type="entry name" value="DNA_mismatch_repair_MutS_core"/>
</dbReference>
<dbReference type="GO" id="GO:0030983">
    <property type="term" value="F:mismatched DNA binding"/>
    <property type="evidence" value="ECO:0007669"/>
    <property type="project" value="InterPro"/>
</dbReference>
<dbReference type="GeneID" id="36402157"/>
<dbReference type="GO" id="GO:0005524">
    <property type="term" value="F:ATP binding"/>
    <property type="evidence" value="ECO:0007669"/>
    <property type="project" value="UniProtKB-KW"/>
</dbReference>
<dbReference type="STRING" id="4781.A0A0P1B652"/>
<dbReference type="InterPro" id="IPR000432">
    <property type="entry name" value="DNA_mismatch_repair_MutS_C"/>
</dbReference>
<evidence type="ECO:0000256" key="3">
    <source>
        <dbReference type="ARBA" id="ARBA00022840"/>
    </source>
</evidence>
<dbReference type="RefSeq" id="XP_024585702.1">
    <property type="nucleotide sequence ID" value="XM_024720510.1"/>
</dbReference>
<dbReference type="Gene3D" id="3.40.50.300">
    <property type="entry name" value="P-loop containing nucleotide triphosphate hydrolases"/>
    <property type="match status" value="1"/>
</dbReference>
<dbReference type="EMBL" id="CCYD01003042">
    <property type="protein sequence ID" value="CEG49333.1"/>
    <property type="molecule type" value="Genomic_DNA"/>
</dbReference>
<accession>A0A0P1B652</accession>
<dbReference type="AlphaFoldDB" id="A0A0P1B652"/>
<dbReference type="InterPro" id="IPR017261">
    <property type="entry name" value="DNA_mismatch_repair_MutS/MSH"/>
</dbReference>
<dbReference type="OMA" id="CSVYFMP"/>
<dbReference type="SUPFAM" id="SSF48334">
    <property type="entry name" value="DNA repair protein MutS, domain III"/>
    <property type="match status" value="1"/>
</dbReference>
<keyword evidence="4" id="KW-0238">DNA-binding</keyword>
<evidence type="ECO:0000256" key="1">
    <source>
        <dbReference type="ARBA" id="ARBA00006271"/>
    </source>
</evidence>
<comment type="similarity">
    <text evidence="1">Belongs to the DNA mismatch repair MutS family.</text>
</comment>
<evidence type="ECO:0000256" key="4">
    <source>
        <dbReference type="ARBA" id="ARBA00023125"/>
    </source>
</evidence>
<keyword evidence="7" id="KW-1185">Reference proteome</keyword>